<gene>
    <name evidence="1" type="ORF">METZ01_LOCUS272810</name>
</gene>
<sequence>LEVRSPAVEIAWQTSVAPLKACPTSALLISFSFQWKVIRSLHPLTGDWHR</sequence>
<proteinExistence type="predicted"/>
<dbReference type="AlphaFoldDB" id="A0A382K7F6"/>
<reference evidence="1" key="1">
    <citation type="submission" date="2018-05" db="EMBL/GenBank/DDBJ databases">
        <authorList>
            <person name="Lanie J.A."/>
            <person name="Ng W.-L."/>
            <person name="Kazmierczak K.M."/>
            <person name="Andrzejewski T.M."/>
            <person name="Davidsen T.M."/>
            <person name="Wayne K.J."/>
            <person name="Tettelin H."/>
            <person name="Glass J.I."/>
            <person name="Rusch D."/>
            <person name="Podicherti R."/>
            <person name="Tsui H.-C.T."/>
            <person name="Winkler M.E."/>
        </authorList>
    </citation>
    <scope>NUCLEOTIDE SEQUENCE</scope>
</reference>
<protein>
    <submittedName>
        <fullName evidence="1">Uncharacterized protein</fullName>
    </submittedName>
</protein>
<organism evidence="1">
    <name type="scientific">marine metagenome</name>
    <dbReference type="NCBI Taxonomy" id="408172"/>
    <lineage>
        <taxon>unclassified sequences</taxon>
        <taxon>metagenomes</taxon>
        <taxon>ecological metagenomes</taxon>
    </lineage>
</organism>
<name>A0A382K7F6_9ZZZZ</name>
<evidence type="ECO:0000313" key="1">
    <source>
        <dbReference type="EMBL" id="SVC19956.1"/>
    </source>
</evidence>
<feature type="non-terminal residue" evidence="1">
    <location>
        <position position="1"/>
    </location>
</feature>
<accession>A0A382K7F6</accession>
<dbReference type="EMBL" id="UINC01078663">
    <property type="protein sequence ID" value="SVC19956.1"/>
    <property type="molecule type" value="Genomic_DNA"/>
</dbReference>